<gene>
    <name evidence="1" type="ORF">Tco_1029504</name>
</gene>
<evidence type="ECO:0000313" key="2">
    <source>
        <dbReference type="Proteomes" id="UP001151760"/>
    </source>
</evidence>
<keyword evidence="2" id="KW-1185">Reference proteome</keyword>
<name>A0ABQ5G4V7_9ASTR</name>
<protein>
    <submittedName>
        <fullName evidence="1">Uncharacterized protein</fullName>
    </submittedName>
</protein>
<proteinExistence type="predicted"/>
<evidence type="ECO:0000313" key="1">
    <source>
        <dbReference type="EMBL" id="GJT70218.1"/>
    </source>
</evidence>
<accession>A0ABQ5G4V7</accession>
<reference evidence="1" key="1">
    <citation type="journal article" date="2022" name="Int. J. Mol. Sci.">
        <title>Draft Genome of Tanacetum Coccineum: Genomic Comparison of Closely Related Tanacetum-Family Plants.</title>
        <authorList>
            <person name="Yamashiro T."/>
            <person name="Shiraishi A."/>
            <person name="Nakayama K."/>
            <person name="Satake H."/>
        </authorList>
    </citation>
    <scope>NUCLEOTIDE SEQUENCE</scope>
</reference>
<dbReference type="Proteomes" id="UP001151760">
    <property type="component" value="Unassembled WGS sequence"/>
</dbReference>
<dbReference type="EMBL" id="BQNB010018057">
    <property type="protein sequence ID" value="GJT70218.1"/>
    <property type="molecule type" value="Genomic_DNA"/>
</dbReference>
<comment type="caution">
    <text evidence="1">The sequence shown here is derived from an EMBL/GenBank/DDBJ whole genome shotgun (WGS) entry which is preliminary data.</text>
</comment>
<organism evidence="1 2">
    <name type="scientific">Tanacetum coccineum</name>
    <dbReference type="NCBI Taxonomy" id="301880"/>
    <lineage>
        <taxon>Eukaryota</taxon>
        <taxon>Viridiplantae</taxon>
        <taxon>Streptophyta</taxon>
        <taxon>Embryophyta</taxon>
        <taxon>Tracheophyta</taxon>
        <taxon>Spermatophyta</taxon>
        <taxon>Magnoliopsida</taxon>
        <taxon>eudicotyledons</taxon>
        <taxon>Gunneridae</taxon>
        <taxon>Pentapetalae</taxon>
        <taxon>asterids</taxon>
        <taxon>campanulids</taxon>
        <taxon>Asterales</taxon>
        <taxon>Asteraceae</taxon>
        <taxon>Asteroideae</taxon>
        <taxon>Anthemideae</taxon>
        <taxon>Anthemidinae</taxon>
        <taxon>Tanacetum</taxon>
    </lineage>
</organism>
<sequence>MVIPVQSFAIVTRDSHQISGRSLQRVWVQLGYEYCVIPKQYGQSESDNAIFRGYGCVHVAMTLESTFWSTCARSPVCLTMKLEKLRYSGPEAIQENTEIIQIKQRMQVLVTDRRVYADLSVNQWSSKVGEKGLKEFGGSGLLAELPEDIVAELIKRSCIYMRSVMPTNL</sequence>
<reference evidence="1" key="2">
    <citation type="submission" date="2022-01" db="EMBL/GenBank/DDBJ databases">
        <authorList>
            <person name="Yamashiro T."/>
            <person name="Shiraishi A."/>
            <person name="Satake H."/>
            <person name="Nakayama K."/>
        </authorList>
    </citation>
    <scope>NUCLEOTIDE SEQUENCE</scope>
</reference>